<comment type="caution">
    <text evidence="2">The sequence shown here is derived from an EMBL/GenBank/DDBJ whole genome shotgun (WGS) entry which is preliminary data.</text>
</comment>
<keyword evidence="3" id="KW-1185">Reference proteome</keyword>
<dbReference type="EMBL" id="JAENHM010000012">
    <property type="protein sequence ID" value="MBK1836533.1"/>
    <property type="molecule type" value="Genomic_DNA"/>
</dbReference>
<gene>
    <name evidence="2" type="ORF">JHL17_03825</name>
</gene>
<evidence type="ECO:0000256" key="1">
    <source>
        <dbReference type="SAM" id="SignalP"/>
    </source>
</evidence>
<evidence type="ECO:0000313" key="3">
    <source>
        <dbReference type="Proteomes" id="UP000652760"/>
    </source>
</evidence>
<accession>A0ABS1EZI0</accession>
<protein>
    <recommendedName>
        <fullName evidence="4">Invasion protein IalB, involved in pathogenesis</fullName>
    </recommendedName>
</protein>
<name>A0ABS1EZI0_9PROT</name>
<proteinExistence type="predicted"/>
<feature type="chain" id="PRO_5045678484" description="Invasion protein IalB, involved in pathogenesis" evidence="1">
    <location>
        <begin position="30"/>
        <end position="186"/>
    </location>
</feature>
<keyword evidence="1" id="KW-0732">Signal</keyword>
<evidence type="ECO:0000313" key="2">
    <source>
        <dbReference type="EMBL" id="MBK1836533.1"/>
    </source>
</evidence>
<feature type="signal peptide" evidence="1">
    <location>
        <begin position="1"/>
        <end position="29"/>
    </location>
</feature>
<dbReference type="Gene3D" id="2.60.40.1880">
    <property type="entry name" value="Invasion associated locus B (IalB) protein"/>
    <property type="match status" value="1"/>
</dbReference>
<dbReference type="InterPro" id="IPR038696">
    <property type="entry name" value="IalB_sf"/>
</dbReference>
<reference evidence="3" key="1">
    <citation type="submission" date="2021-01" db="EMBL/GenBank/DDBJ databases">
        <title>Genome public.</title>
        <authorList>
            <person name="Liu C."/>
            <person name="Sun Q."/>
        </authorList>
    </citation>
    <scope>NUCLEOTIDE SEQUENCE [LARGE SCALE GENOMIC DNA]</scope>
    <source>
        <strain evidence="3">YIM B02556</strain>
    </source>
</reference>
<sequence length="186" mass="20288">MRAKGLLGGFRAAAIAGFMGLMLASGPFAAALLSAGPAAAVDFSKAAADFGPEGAWTNQCDIDRMTDSKTCRLMIYRLFDDGKDVGFVALSIIPTGNDFHLFLTTSQGLIDRCAIRVDRQPRIESHVATLNMCMFPNFVSGRVADQFRNGSTILVRVNSPRIGKRDIDFPLNGFSRTFEEMQRSLQ</sequence>
<evidence type="ECO:0008006" key="4">
    <source>
        <dbReference type="Google" id="ProtNLM"/>
    </source>
</evidence>
<dbReference type="Proteomes" id="UP000652760">
    <property type="component" value="Unassembled WGS sequence"/>
</dbReference>
<organism evidence="2 3">
    <name type="scientific">Azospirillum endophyticum</name>
    <dbReference type="NCBI Taxonomy" id="2800326"/>
    <lineage>
        <taxon>Bacteria</taxon>
        <taxon>Pseudomonadati</taxon>
        <taxon>Pseudomonadota</taxon>
        <taxon>Alphaproteobacteria</taxon>
        <taxon>Rhodospirillales</taxon>
        <taxon>Azospirillaceae</taxon>
        <taxon>Azospirillum</taxon>
    </lineage>
</organism>